<dbReference type="AlphaFoldDB" id="A0A9W7LGR3"/>
<evidence type="ECO:0000313" key="3">
    <source>
        <dbReference type="Proteomes" id="UP001165065"/>
    </source>
</evidence>
<sequence>MNEILNDGEEENDIEISNSIALDDIKPDNTLSRIDTRTDEWFGALLTKDLDRSSLSSSQAEVLSFLTSTPSLPFSEVSYHSSPKLAKGCENYNIPIMRKRAEAWRHFDVDGIVAHDFLSPPPTSIPASLSFPDIKASLEASNLFLPESDVEARLVYVDDIFVPSLSITSSSSVSVQNSSPSSLPASLSSYFATLPDGATDDLPYKSTTTRNIIPISKLSGTDHMVGPYNSQSCVNNQQGTACFAALNTVRCSNIALVEIPADAKVDKPIQVVRASSSPSLDTALHPRTMVLAGDGSESSLIQTNIDLSSTVPPAVSGATLFNSYTQVMVGENATVTHSYVDESGGVFEGDVENDDEAMERESQRPELQNTLLETICVHLNGQFASYNNAMIASGGSGRSKVAFSAHLMEENTHVSVKGLCMSGGAQKMDMRTNIHHIASGCTSEQAQRNVVGGRSGTSFKGRIRVEQSAQQTNSNQLVRSLLLNERSRVWCMPSLEIIADDVSCMHGATVSDLSEEELFYLRARGLDRETSRNLQLYAFLDDVSRDVHPDYLGDDKRGLKARLGEKLQNIIPRGDRAVKGDFSSV</sequence>
<proteinExistence type="predicted"/>
<dbReference type="Proteomes" id="UP001165065">
    <property type="component" value="Unassembled WGS sequence"/>
</dbReference>
<dbReference type="OrthoDB" id="2510at2759"/>
<reference evidence="3" key="1">
    <citation type="journal article" date="2023" name="Commun. Biol.">
        <title>Genome analysis of Parmales, the sister group of diatoms, reveals the evolutionary specialization of diatoms from phago-mixotrophs to photoautotrophs.</title>
        <authorList>
            <person name="Ban H."/>
            <person name="Sato S."/>
            <person name="Yoshikawa S."/>
            <person name="Yamada K."/>
            <person name="Nakamura Y."/>
            <person name="Ichinomiya M."/>
            <person name="Sato N."/>
            <person name="Blanc-Mathieu R."/>
            <person name="Endo H."/>
            <person name="Kuwata A."/>
            <person name="Ogata H."/>
        </authorList>
    </citation>
    <scope>NUCLEOTIDE SEQUENCE [LARGE SCALE GENOMIC DNA]</scope>
</reference>
<dbReference type="SUPFAM" id="SSF101960">
    <property type="entry name" value="Stabilizer of iron transporter SufD"/>
    <property type="match status" value="1"/>
</dbReference>
<dbReference type="PANTHER" id="PTHR43575">
    <property type="entry name" value="PROTEIN ABCI7, CHLOROPLASTIC"/>
    <property type="match status" value="1"/>
</dbReference>
<protein>
    <recommendedName>
        <fullName evidence="1">SUF system FeS cluster assembly SufBD core domain-containing protein</fullName>
    </recommendedName>
</protein>
<dbReference type="InterPro" id="IPR037284">
    <property type="entry name" value="SUF_FeS_clus_asmbl_SufBD_sf"/>
</dbReference>
<dbReference type="InterPro" id="IPR000825">
    <property type="entry name" value="SUF_FeS_clus_asmbl_SufBD_core"/>
</dbReference>
<dbReference type="EMBL" id="BRYA01000440">
    <property type="protein sequence ID" value="GMI48867.1"/>
    <property type="molecule type" value="Genomic_DNA"/>
</dbReference>
<evidence type="ECO:0000259" key="1">
    <source>
        <dbReference type="Pfam" id="PF01458"/>
    </source>
</evidence>
<accession>A0A9W7LGR3</accession>
<dbReference type="GO" id="GO:0016226">
    <property type="term" value="P:iron-sulfur cluster assembly"/>
    <property type="evidence" value="ECO:0007669"/>
    <property type="project" value="InterPro"/>
</dbReference>
<evidence type="ECO:0000313" key="2">
    <source>
        <dbReference type="EMBL" id="GMI48867.1"/>
    </source>
</evidence>
<dbReference type="PANTHER" id="PTHR43575:SF1">
    <property type="entry name" value="PROTEIN ABCI7, CHLOROPLASTIC"/>
    <property type="match status" value="1"/>
</dbReference>
<keyword evidence="3" id="KW-1185">Reference proteome</keyword>
<dbReference type="Pfam" id="PF01458">
    <property type="entry name" value="SUFBD_core"/>
    <property type="match status" value="1"/>
</dbReference>
<gene>
    <name evidence="2" type="ORF">TrCOL_g7271</name>
</gene>
<comment type="caution">
    <text evidence="2">The sequence shown here is derived from an EMBL/GenBank/DDBJ whole genome shotgun (WGS) entry which is preliminary data.</text>
</comment>
<name>A0A9W7LGR3_9STRA</name>
<dbReference type="InterPro" id="IPR055346">
    <property type="entry name" value="Fe-S_cluster_assembly_SufBD"/>
</dbReference>
<feature type="domain" description="SUF system FeS cluster assembly SufBD core" evidence="1">
    <location>
        <begin position="281"/>
        <end position="539"/>
    </location>
</feature>
<organism evidence="2 3">
    <name type="scientific">Triparma columacea</name>
    <dbReference type="NCBI Taxonomy" id="722753"/>
    <lineage>
        <taxon>Eukaryota</taxon>
        <taxon>Sar</taxon>
        <taxon>Stramenopiles</taxon>
        <taxon>Ochrophyta</taxon>
        <taxon>Bolidophyceae</taxon>
        <taxon>Parmales</taxon>
        <taxon>Triparmaceae</taxon>
        <taxon>Triparma</taxon>
    </lineage>
</organism>